<name>A0A200R9B3_MACCD</name>
<dbReference type="OrthoDB" id="1919407at2759"/>
<comment type="caution">
    <text evidence="1">The sequence shown here is derived from an EMBL/GenBank/DDBJ whole genome shotgun (WGS) entry which is preliminary data.</text>
</comment>
<dbReference type="EMBL" id="MVGT01000213">
    <property type="protein sequence ID" value="OVA19298.1"/>
    <property type="molecule type" value="Genomic_DNA"/>
</dbReference>
<dbReference type="FunCoup" id="A0A200R9B3">
    <property type="interactions" value="1588"/>
</dbReference>
<dbReference type="AlphaFoldDB" id="A0A200R9B3"/>
<evidence type="ECO:0000313" key="1">
    <source>
        <dbReference type="EMBL" id="OVA19298.1"/>
    </source>
</evidence>
<dbReference type="PANTHER" id="PTHR36361">
    <property type="entry name" value="PROTEIN APEM9"/>
    <property type="match status" value="1"/>
</dbReference>
<dbReference type="STRING" id="56857.A0A200R9B3"/>
<dbReference type="Proteomes" id="UP000195402">
    <property type="component" value="Unassembled WGS sequence"/>
</dbReference>
<gene>
    <name evidence="1" type="ORF">BVC80_521g107</name>
</gene>
<evidence type="ECO:0000313" key="2">
    <source>
        <dbReference type="Proteomes" id="UP000195402"/>
    </source>
</evidence>
<protein>
    <submittedName>
        <fullName evidence="1">Uncharacterized protein</fullName>
    </submittedName>
</protein>
<accession>A0A200R9B3</accession>
<dbReference type="OMA" id="IAWVERA"/>
<reference evidence="1 2" key="1">
    <citation type="journal article" date="2017" name="Mol. Plant">
        <title>The Genome of Medicinal Plant Macleaya cordata Provides New Insights into Benzylisoquinoline Alkaloids Metabolism.</title>
        <authorList>
            <person name="Liu X."/>
            <person name="Liu Y."/>
            <person name="Huang P."/>
            <person name="Ma Y."/>
            <person name="Qing Z."/>
            <person name="Tang Q."/>
            <person name="Cao H."/>
            <person name="Cheng P."/>
            <person name="Zheng Y."/>
            <person name="Yuan Z."/>
            <person name="Zhou Y."/>
            <person name="Liu J."/>
            <person name="Tang Z."/>
            <person name="Zhuo Y."/>
            <person name="Zhang Y."/>
            <person name="Yu L."/>
            <person name="Huang J."/>
            <person name="Yang P."/>
            <person name="Peng Q."/>
            <person name="Zhang J."/>
            <person name="Jiang W."/>
            <person name="Zhang Z."/>
            <person name="Lin K."/>
            <person name="Ro D.K."/>
            <person name="Chen X."/>
            <person name="Xiong X."/>
            <person name="Shang Y."/>
            <person name="Huang S."/>
            <person name="Zeng J."/>
        </authorList>
    </citation>
    <scope>NUCLEOTIDE SEQUENCE [LARGE SCALE GENOMIC DNA]</scope>
    <source>
        <strain evidence="2">cv. BLH2017</strain>
        <tissue evidence="1">Root</tissue>
    </source>
</reference>
<sequence length="187" mass="21054">MTHYLVCCLYEEATSLASSVLQRICKANFTASMEDVQLADMMESAGMVFVQSLKELGRTSEMLNELKILFGSVTAIPIQVLLTGSCFLLSEGSYSDLREFLEEFLGKWRFMDDNQCYILASGEPNGAYLKGFDGHCILEIEKYLQVVEVYVVTLLGKALNDTDHAIAWVERAELPEENRQSQVNPWS</sequence>
<proteinExistence type="predicted"/>
<keyword evidence="2" id="KW-1185">Reference proteome</keyword>
<dbReference type="PANTHER" id="PTHR36361:SF1">
    <property type="entry name" value="PROTEIN APEM9"/>
    <property type="match status" value="1"/>
</dbReference>
<dbReference type="InterPro" id="IPR034571">
    <property type="entry name" value="APEM9"/>
</dbReference>
<organism evidence="1 2">
    <name type="scientific">Macleaya cordata</name>
    <name type="common">Five-seeded plume-poppy</name>
    <name type="synonym">Bocconia cordata</name>
    <dbReference type="NCBI Taxonomy" id="56857"/>
    <lineage>
        <taxon>Eukaryota</taxon>
        <taxon>Viridiplantae</taxon>
        <taxon>Streptophyta</taxon>
        <taxon>Embryophyta</taxon>
        <taxon>Tracheophyta</taxon>
        <taxon>Spermatophyta</taxon>
        <taxon>Magnoliopsida</taxon>
        <taxon>Ranunculales</taxon>
        <taxon>Papaveraceae</taxon>
        <taxon>Papaveroideae</taxon>
        <taxon>Macleaya</taxon>
    </lineage>
</organism>
<dbReference type="GO" id="GO:0015919">
    <property type="term" value="P:peroxisomal membrane transport"/>
    <property type="evidence" value="ECO:0007669"/>
    <property type="project" value="InterPro"/>
</dbReference>
<dbReference type="InParanoid" id="A0A200R9B3"/>